<name>A0A9X7FSL9_BACTU</name>
<dbReference type="PANTHER" id="PTHR38443">
    <property type="match status" value="1"/>
</dbReference>
<reference evidence="2 3" key="1">
    <citation type="submission" date="2017-09" db="EMBL/GenBank/DDBJ databases">
        <title>Large-scale bioinformatics analysis of Bacillus genomes uncovers conserved roles of natural products in bacterial physiology.</title>
        <authorList>
            <consortium name="Agbiome Team Llc"/>
            <person name="Bleich R.M."/>
            <person name="Grubbs K.J."/>
            <person name="Santa Maria K.C."/>
            <person name="Allen S.E."/>
            <person name="Farag S."/>
            <person name="Shank E.A."/>
            <person name="Bowers A."/>
        </authorList>
    </citation>
    <scope>NUCLEOTIDE SEQUENCE [LARGE SCALE GENOMIC DNA]</scope>
    <source>
        <strain evidence="2 3">AFS065400</strain>
    </source>
</reference>
<dbReference type="GO" id="GO:0016020">
    <property type="term" value="C:membrane"/>
    <property type="evidence" value="ECO:0007669"/>
    <property type="project" value="InterPro"/>
</dbReference>
<feature type="chain" id="PRO_5040822856" description="HBL/NHE enterotoxin family protein" evidence="1">
    <location>
        <begin position="32"/>
        <end position="282"/>
    </location>
</feature>
<keyword evidence="1" id="KW-0732">Signal</keyword>
<evidence type="ECO:0008006" key="4">
    <source>
        <dbReference type="Google" id="ProtNLM"/>
    </source>
</evidence>
<feature type="signal peptide" evidence="1">
    <location>
        <begin position="1"/>
        <end position="31"/>
    </location>
</feature>
<dbReference type="Pfam" id="PF05791">
    <property type="entry name" value="Bacillus_HBL"/>
    <property type="match status" value="1"/>
</dbReference>
<comment type="caution">
    <text evidence="2">The sequence shown here is derived from an EMBL/GenBank/DDBJ whole genome shotgun (WGS) entry which is preliminary data.</text>
</comment>
<dbReference type="Gene3D" id="1.20.1170.10">
    <property type="match status" value="2"/>
</dbReference>
<proteinExistence type="predicted"/>
<dbReference type="AlphaFoldDB" id="A0A9X7FSL9"/>
<dbReference type="SUPFAM" id="SSF58100">
    <property type="entry name" value="Bacterial hemolysins"/>
    <property type="match status" value="1"/>
</dbReference>
<sequence length="282" mass="32303">MCMSSVKKIIVHCFLCICAISSFFNSTPVFAQIMSPGAMLNLEVGRMLDLSSGFYNTLEQYKRLEHRLIPTDILISVTKHVDNTGSLGKEWYIEIAPHMQTIRKQILSYNTTFQQKFSDIQKQIQNKDKERILQILETIQSDITIQKQEVTKFLTTMQGFRNNVGTNSRQLQNACIPMQVIIDIEEEKQGYPVIGENILLNRVLDIINYINGVNGGAVGLLNTLEAMNTNWLTLEAKLQSLIQNIKDASDISMNFISADMQIVKENWDNIYNNTHQLYWEVD</sequence>
<gene>
    <name evidence="2" type="ORF">COK72_31560</name>
</gene>
<evidence type="ECO:0000256" key="1">
    <source>
        <dbReference type="SAM" id="SignalP"/>
    </source>
</evidence>
<accession>A0A9X7FSL9</accession>
<dbReference type="InterPro" id="IPR008414">
    <property type="entry name" value="HBL"/>
</dbReference>
<evidence type="ECO:0000313" key="3">
    <source>
        <dbReference type="Proteomes" id="UP000226106"/>
    </source>
</evidence>
<dbReference type="EMBL" id="NVCO01000140">
    <property type="protein sequence ID" value="PFT34415.1"/>
    <property type="molecule type" value="Genomic_DNA"/>
</dbReference>
<organism evidence="2 3">
    <name type="scientific">Bacillus thuringiensis</name>
    <dbReference type="NCBI Taxonomy" id="1428"/>
    <lineage>
        <taxon>Bacteria</taxon>
        <taxon>Bacillati</taxon>
        <taxon>Bacillota</taxon>
        <taxon>Bacilli</taxon>
        <taxon>Bacillales</taxon>
        <taxon>Bacillaceae</taxon>
        <taxon>Bacillus</taxon>
        <taxon>Bacillus cereus group</taxon>
    </lineage>
</organism>
<dbReference type="CDD" id="cd21116">
    <property type="entry name" value="ClyA-like"/>
    <property type="match status" value="1"/>
</dbReference>
<dbReference type="PANTHER" id="PTHR38443:SF2">
    <property type="entry name" value="NON-HEMOLYTIC ENTEROTOXIN LYTIC COMPONENT L1"/>
    <property type="match status" value="1"/>
</dbReference>
<protein>
    <recommendedName>
        <fullName evidence="4">HBL/NHE enterotoxin family protein</fullName>
    </recommendedName>
</protein>
<dbReference type="InterPro" id="IPR052785">
    <property type="entry name" value="Enterotoxin_cmpnt"/>
</dbReference>
<dbReference type="Proteomes" id="UP000226106">
    <property type="component" value="Unassembled WGS sequence"/>
</dbReference>
<evidence type="ECO:0000313" key="2">
    <source>
        <dbReference type="EMBL" id="PFT34415.1"/>
    </source>
</evidence>